<reference evidence="6" key="1">
    <citation type="submission" date="2023-07" db="EMBL/GenBank/DDBJ databases">
        <title>The genome sequence of Rhodocytophaga aerolata KACC 12507.</title>
        <authorList>
            <person name="Zhang X."/>
        </authorList>
    </citation>
    <scope>NUCLEOTIDE SEQUENCE</scope>
    <source>
        <strain evidence="6">KACC 12507</strain>
    </source>
</reference>
<organism evidence="6 7">
    <name type="scientific">Rhodocytophaga aerolata</name>
    <dbReference type="NCBI Taxonomy" id="455078"/>
    <lineage>
        <taxon>Bacteria</taxon>
        <taxon>Pseudomonadati</taxon>
        <taxon>Bacteroidota</taxon>
        <taxon>Cytophagia</taxon>
        <taxon>Cytophagales</taxon>
        <taxon>Rhodocytophagaceae</taxon>
        <taxon>Rhodocytophaga</taxon>
    </lineage>
</organism>
<evidence type="ECO:0000256" key="2">
    <source>
        <dbReference type="ARBA" id="ARBA00023015"/>
    </source>
</evidence>
<dbReference type="Pfam" id="PF00126">
    <property type="entry name" value="HTH_1"/>
    <property type="match status" value="1"/>
</dbReference>
<comment type="similarity">
    <text evidence="1">Belongs to the LysR transcriptional regulatory family.</text>
</comment>
<evidence type="ECO:0000256" key="1">
    <source>
        <dbReference type="ARBA" id="ARBA00009437"/>
    </source>
</evidence>
<dbReference type="Gene3D" id="1.10.10.10">
    <property type="entry name" value="Winged helix-like DNA-binding domain superfamily/Winged helix DNA-binding domain"/>
    <property type="match status" value="1"/>
</dbReference>
<dbReference type="PRINTS" id="PR00039">
    <property type="entry name" value="HTHLYSR"/>
</dbReference>
<comment type="caution">
    <text evidence="6">The sequence shown here is derived from an EMBL/GenBank/DDBJ whole genome shotgun (WGS) entry which is preliminary data.</text>
</comment>
<name>A0ABT8R7A0_9BACT</name>
<dbReference type="InterPro" id="IPR005119">
    <property type="entry name" value="LysR_subst-bd"/>
</dbReference>
<dbReference type="RefSeq" id="WP_302037362.1">
    <property type="nucleotide sequence ID" value="NZ_JAUKPO010000004.1"/>
</dbReference>
<evidence type="ECO:0000313" key="7">
    <source>
        <dbReference type="Proteomes" id="UP001168528"/>
    </source>
</evidence>
<accession>A0ABT8R7A0</accession>
<evidence type="ECO:0000256" key="4">
    <source>
        <dbReference type="ARBA" id="ARBA00023163"/>
    </source>
</evidence>
<dbReference type="InterPro" id="IPR000847">
    <property type="entry name" value="LysR_HTH_N"/>
</dbReference>
<keyword evidence="2" id="KW-0805">Transcription regulation</keyword>
<feature type="domain" description="HTH lysR-type" evidence="5">
    <location>
        <begin position="1"/>
        <end position="58"/>
    </location>
</feature>
<dbReference type="PANTHER" id="PTHR30346:SF28">
    <property type="entry name" value="HTH-TYPE TRANSCRIPTIONAL REGULATOR CYNR"/>
    <property type="match status" value="1"/>
</dbReference>
<dbReference type="PROSITE" id="PS50931">
    <property type="entry name" value="HTH_LYSR"/>
    <property type="match status" value="1"/>
</dbReference>
<protein>
    <submittedName>
        <fullName evidence="6">LysR substrate-binding domain-containing protein</fullName>
    </submittedName>
</protein>
<dbReference type="Gene3D" id="3.40.190.10">
    <property type="entry name" value="Periplasmic binding protein-like II"/>
    <property type="match status" value="2"/>
</dbReference>
<keyword evidence="3" id="KW-0238">DNA-binding</keyword>
<keyword evidence="4" id="KW-0804">Transcription</keyword>
<gene>
    <name evidence="6" type="ORF">Q0590_09885</name>
</gene>
<evidence type="ECO:0000259" key="5">
    <source>
        <dbReference type="PROSITE" id="PS50931"/>
    </source>
</evidence>
<evidence type="ECO:0000313" key="6">
    <source>
        <dbReference type="EMBL" id="MDO1446560.1"/>
    </source>
</evidence>
<proteinExistence type="inferred from homology"/>
<dbReference type="Proteomes" id="UP001168528">
    <property type="component" value="Unassembled WGS sequence"/>
</dbReference>
<keyword evidence="7" id="KW-1185">Reference proteome</keyword>
<evidence type="ECO:0000256" key="3">
    <source>
        <dbReference type="ARBA" id="ARBA00023125"/>
    </source>
</evidence>
<sequence>MELQQIKYFLELCQELHFGNTSEKVFITQSALSRQIKALEEELGLTLFERNKRNVKLTVAGKFLKEHWQQLLTEINSIHKQAKQINDGYYGSISMGYPGSIAYSFLPELLTSINQQLPDLKVELVEPTDITFEQYLLQYQMDIGFRREPAVNPSLQSLNLYSENFALIVPANHYLTDENFTSLATLKNEKFILSGLHHNTIYVASLHAMFNAYQFTPNVYIESDFGATILSLVAKGLGISILPGSYAFSTQPGIRFIKLPHKASLYVTWRKDDTNPILKNVLRIVQQVSVKFIEKS</sequence>
<dbReference type="InterPro" id="IPR036388">
    <property type="entry name" value="WH-like_DNA-bd_sf"/>
</dbReference>
<dbReference type="Pfam" id="PF03466">
    <property type="entry name" value="LysR_substrate"/>
    <property type="match status" value="1"/>
</dbReference>
<dbReference type="SUPFAM" id="SSF46785">
    <property type="entry name" value="Winged helix' DNA-binding domain"/>
    <property type="match status" value="1"/>
</dbReference>
<dbReference type="EMBL" id="JAUKPO010000004">
    <property type="protein sequence ID" value="MDO1446560.1"/>
    <property type="molecule type" value="Genomic_DNA"/>
</dbReference>
<dbReference type="PANTHER" id="PTHR30346">
    <property type="entry name" value="TRANSCRIPTIONAL DUAL REGULATOR HCAR-RELATED"/>
    <property type="match status" value="1"/>
</dbReference>
<dbReference type="InterPro" id="IPR036390">
    <property type="entry name" value="WH_DNA-bd_sf"/>
</dbReference>
<dbReference type="SUPFAM" id="SSF53850">
    <property type="entry name" value="Periplasmic binding protein-like II"/>
    <property type="match status" value="1"/>
</dbReference>
<dbReference type="CDD" id="cd08414">
    <property type="entry name" value="PBP2_LTTR_aromatics_like"/>
    <property type="match status" value="1"/>
</dbReference>